<evidence type="ECO:0000256" key="1">
    <source>
        <dbReference type="SAM" id="MobiDB-lite"/>
    </source>
</evidence>
<protein>
    <submittedName>
        <fullName evidence="2">Uncharacterized protein</fullName>
    </submittedName>
</protein>
<reference evidence="2" key="1">
    <citation type="submission" date="2018-02" db="EMBL/GenBank/DDBJ databases">
        <title>Rhizophora mucronata_Transcriptome.</title>
        <authorList>
            <person name="Meera S.P."/>
            <person name="Sreeshan A."/>
            <person name="Augustine A."/>
        </authorList>
    </citation>
    <scope>NUCLEOTIDE SEQUENCE</scope>
    <source>
        <tissue evidence="2">Leaf</tissue>
    </source>
</reference>
<dbReference type="AlphaFoldDB" id="A0A2P2QKV0"/>
<sequence length="20" mass="2213">MSDLGREEMNAAIKCSSNEK</sequence>
<name>A0A2P2QKV0_RHIMU</name>
<proteinExistence type="predicted"/>
<feature type="region of interest" description="Disordered" evidence="1">
    <location>
        <begin position="1"/>
        <end position="20"/>
    </location>
</feature>
<dbReference type="EMBL" id="GGEC01087100">
    <property type="protein sequence ID" value="MBX67584.1"/>
    <property type="molecule type" value="Transcribed_RNA"/>
</dbReference>
<organism evidence="2">
    <name type="scientific">Rhizophora mucronata</name>
    <name type="common">Asiatic mangrove</name>
    <dbReference type="NCBI Taxonomy" id="61149"/>
    <lineage>
        <taxon>Eukaryota</taxon>
        <taxon>Viridiplantae</taxon>
        <taxon>Streptophyta</taxon>
        <taxon>Embryophyta</taxon>
        <taxon>Tracheophyta</taxon>
        <taxon>Spermatophyta</taxon>
        <taxon>Magnoliopsida</taxon>
        <taxon>eudicotyledons</taxon>
        <taxon>Gunneridae</taxon>
        <taxon>Pentapetalae</taxon>
        <taxon>rosids</taxon>
        <taxon>fabids</taxon>
        <taxon>Malpighiales</taxon>
        <taxon>Rhizophoraceae</taxon>
        <taxon>Rhizophora</taxon>
    </lineage>
</organism>
<evidence type="ECO:0000313" key="2">
    <source>
        <dbReference type="EMBL" id="MBX67584.1"/>
    </source>
</evidence>
<accession>A0A2P2QKV0</accession>